<dbReference type="InterPro" id="IPR058053">
    <property type="entry name" value="RamC_C"/>
</dbReference>
<evidence type="ECO:0000313" key="3">
    <source>
        <dbReference type="Proteomes" id="UP000002968"/>
    </source>
</evidence>
<dbReference type="eggNOG" id="COG0515">
    <property type="taxonomic scope" value="Bacteria"/>
</dbReference>
<dbReference type="InterPro" id="IPR007822">
    <property type="entry name" value="LANC-like"/>
</dbReference>
<feature type="region of interest" description="Disordered" evidence="1">
    <location>
        <begin position="307"/>
        <end position="342"/>
    </location>
</feature>
<dbReference type="SUPFAM" id="SSF158745">
    <property type="entry name" value="LanC-like"/>
    <property type="match status" value="1"/>
</dbReference>
<keyword evidence="3" id="KW-1185">Reference proteome</keyword>
<dbReference type="Gene3D" id="1.50.10.10">
    <property type="match status" value="1"/>
</dbReference>
<dbReference type="CDD" id="cd04791">
    <property type="entry name" value="LanC_SerThrkinase"/>
    <property type="match status" value="1"/>
</dbReference>
<reference evidence="2" key="1">
    <citation type="submission" date="2009-02" db="EMBL/GenBank/DDBJ databases">
        <title>Annotation of Streptomyces griseoflavus strain Tu4000.</title>
        <authorList>
            <consortium name="The Broad Institute Genome Sequencing Platform"/>
            <consortium name="Broad Institute Microbial Sequencing Center"/>
            <person name="Fischbach M."/>
            <person name="Godfrey P."/>
            <person name="Ward D."/>
            <person name="Young S."/>
            <person name="Zeng Q."/>
            <person name="Koehrsen M."/>
            <person name="Alvarado L."/>
            <person name="Berlin A.M."/>
            <person name="Bochicchio J."/>
            <person name="Borenstein D."/>
            <person name="Chapman S.B."/>
            <person name="Chen Z."/>
            <person name="Engels R."/>
            <person name="Freedman E."/>
            <person name="Gellesch M."/>
            <person name="Goldberg J."/>
            <person name="Griggs A."/>
            <person name="Gujja S."/>
            <person name="Heilman E.R."/>
            <person name="Heiman D.I."/>
            <person name="Hepburn T.A."/>
            <person name="Howarth C."/>
            <person name="Jen D."/>
            <person name="Larson L."/>
            <person name="Lewis B."/>
            <person name="Mehta T."/>
            <person name="Park D."/>
            <person name="Pearson M."/>
            <person name="Richards J."/>
            <person name="Roberts A."/>
            <person name="Saif S."/>
            <person name="Shea T.D."/>
            <person name="Shenoy N."/>
            <person name="Sisk P."/>
            <person name="Stolte C."/>
            <person name="Sykes S.N."/>
            <person name="Thomson T."/>
            <person name="Walk T."/>
            <person name="White J."/>
            <person name="Yandava C."/>
            <person name="Straight P."/>
            <person name="Clardy J."/>
            <person name="Hung D."/>
            <person name="Kolter R."/>
            <person name="Mekalanos J."/>
            <person name="Walker S."/>
            <person name="Walsh C.T."/>
            <person name="Wieland-Brown L.C."/>
            <person name="Haas B."/>
            <person name="Nusbaum C."/>
            <person name="Birren B."/>
        </authorList>
    </citation>
    <scope>NUCLEOTIDE SEQUENCE [LARGE SCALE GENOMIC DNA]</scope>
    <source>
        <strain evidence="2">Tu4000</strain>
    </source>
</reference>
<dbReference type="Proteomes" id="UP000002968">
    <property type="component" value="Unassembled WGS sequence"/>
</dbReference>
<name>D9XZT3_9ACTN</name>
<dbReference type="Pfam" id="PF05147">
    <property type="entry name" value="LANC_like"/>
    <property type="match status" value="1"/>
</dbReference>
<proteinExistence type="predicted"/>
<accession>D9XZT3</accession>
<gene>
    <name evidence="2" type="ORF">SSRG_00685</name>
</gene>
<sequence length="342" mass="36111">MLYALAASGAGRDEDGEQWLLERTKQPPSGTPLGFHDGLAGIAWTLEHLGHRDRALDLAELLLDQPFDHLAPDLHSGTAGLGLALDSLAAATGETALRAAALRCAELTARSVQAGDGSTGPGRAGLLYGAAGRALLFLRLYERDRDPALLDLARDALRQDLARCVRGAGGALQVDEGWRTMPYLGAGSVGIGMVLDDYLAHREDERFARAQGEIVAAAQAMFYAQPGLYRGVSGMVLHLARTTAGVPGTGPEAVRRQLDALSWHAMSYRGRLAFPGEQMMRLSMDLSTGTAGCLLAVAAAHGAPSARLPFLPPPPPRRPHDSAPAGVVSKKENPLSYEGKTS</sequence>
<protein>
    <submittedName>
        <fullName evidence="2">Membrane translocator</fullName>
    </submittedName>
</protein>
<evidence type="ECO:0000313" key="2">
    <source>
        <dbReference type="EMBL" id="EFL37881.1"/>
    </source>
</evidence>
<organism evidence="2 3">
    <name type="scientific">Streptomyces griseoflavus Tu4000</name>
    <dbReference type="NCBI Taxonomy" id="467200"/>
    <lineage>
        <taxon>Bacteria</taxon>
        <taxon>Bacillati</taxon>
        <taxon>Actinomycetota</taxon>
        <taxon>Actinomycetes</taxon>
        <taxon>Kitasatosporales</taxon>
        <taxon>Streptomycetaceae</taxon>
        <taxon>Streptomyces</taxon>
    </lineage>
</organism>
<dbReference type="HOGENOM" id="CLU_811147_0_0_11"/>
<dbReference type="AlphaFoldDB" id="D9XZT3"/>
<dbReference type="GO" id="GO:0005975">
    <property type="term" value="P:carbohydrate metabolic process"/>
    <property type="evidence" value="ECO:0007669"/>
    <property type="project" value="InterPro"/>
</dbReference>
<evidence type="ECO:0000256" key="1">
    <source>
        <dbReference type="SAM" id="MobiDB-lite"/>
    </source>
</evidence>
<dbReference type="GO" id="GO:0031179">
    <property type="term" value="P:peptide modification"/>
    <property type="evidence" value="ECO:0007669"/>
    <property type="project" value="InterPro"/>
</dbReference>
<dbReference type="SMART" id="SM01260">
    <property type="entry name" value="LANC_like"/>
    <property type="match status" value="1"/>
</dbReference>
<dbReference type="STRING" id="467200.SSRG_00685"/>
<dbReference type="EMBL" id="GG657758">
    <property type="protein sequence ID" value="EFL37881.1"/>
    <property type="molecule type" value="Genomic_DNA"/>
</dbReference>
<dbReference type="InterPro" id="IPR012341">
    <property type="entry name" value="6hp_glycosidase-like_sf"/>
</dbReference>